<protein>
    <submittedName>
        <fullName evidence="1">Four helix bundle protein</fullName>
    </submittedName>
</protein>
<accession>A0A5K7SA07</accession>
<dbReference type="AlphaFoldDB" id="A0A5K7SA07"/>
<dbReference type="EMBL" id="AP018694">
    <property type="protein sequence ID" value="BBE18400.1"/>
    <property type="molecule type" value="Genomic_DNA"/>
</dbReference>
<name>A0A5K7SA07_9BACT</name>
<dbReference type="InterPro" id="IPR012657">
    <property type="entry name" value="23S_rRNA-intervening_sequence"/>
</dbReference>
<dbReference type="Pfam" id="PF05635">
    <property type="entry name" value="23S_rRNA_IVP"/>
    <property type="match status" value="1"/>
</dbReference>
<dbReference type="SUPFAM" id="SSF158446">
    <property type="entry name" value="IVS-encoded protein-like"/>
    <property type="match status" value="1"/>
</dbReference>
<dbReference type="KEGG" id="anf:AQPE_2562"/>
<proteinExistence type="predicted"/>
<dbReference type="PANTHER" id="PTHR38471:SF2">
    <property type="entry name" value="FOUR HELIX BUNDLE PROTEIN"/>
    <property type="match status" value="1"/>
</dbReference>
<dbReference type="Gene3D" id="1.20.1440.60">
    <property type="entry name" value="23S rRNA-intervening sequence"/>
    <property type="match status" value="1"/>
</dbReference>
<reference evidence="1" key="1">
    <citation type="journal article" date="2020" name="Int. J. Syst. Evol. Microbiol.">
        <title>Aquipluma nitroreducens gen. nov. sp. nov., a novel facultatively anaerobic bacterium isolated from a freshwater lake.</title>
        <authorList>
            <person name="Watanabe M."/>
            <person name="Kojima H."/>
            <person name="Fukui M."/>
        </authorList>
    </citation>
    <scope>NUCLEOTIDE SEQUENCE</scope>
    <source>
        <strain evidence="1">MeG22</strain>
    </source>
</reference>
<dbReference type="Proteomes" id="UP001193389">
    <property type="component" value="Chromosome"/>
</dbReference>
<evidence type="ECO:0000313" key="1">
    <source>
        <dbReference type="EMBL" id="BBE18400.1"/>
    </source>
</evidence>
<dbReference type="PANTHER" id="PTHR38471">
    <property type="entry name" value="FOUR HELIX BUNDLE PROTEIN"/>
    <property type="match status" value="1"/>
</dbReference>
<keyword evidence="2" id="KW-1185">Reference proteome</keyword>
<dbReference type="NCBIfam" id="TIGR02436">
    <property type="entry name" value="four helix bundle protein"/>
    <property type="match status" value="1"/>
</dbReference>
<gene>
    <name evidence="1" type="ORF">AQPE_2562</name>
</gene>
<evidence type="ECO:0000313" key="2">
    <source>
        <dbReference type="Proteomes" id="UP001193389"/>
    </source>
</evidence>
<organism evidence="1 2">
    <name type="scientific">Aquipluma nitroreducens</name>
    <dbReference type="NCBI Taxonomy" id="2010828"/>
    <lineage>
        <taxon>Bacteria</taxon>
        <taxon>Pseudomonadati</taxon>
        <taxon>Bacteroidota</taxon>
        <taxon>Bacteroidia</taxon>
        <taxon>Marinilabiliales</taxon>
        <taxon>Prolixibacteraceae</taxon>
        <taxon>Aquipluma</taxon>
    </lineage>
</organism>
<sequence length="112" mass="12815">MDLDIWKESITLNDQLFDLVDALSDAKSYRVAEQLRGSSLSISNNIAEGSGSFSSKDFANFLNIARRSVFETANISYVAYRRKFIDKEKLDRILNDLELLSKKITNFRKSLL</sequence>
<dbReference type="InterPro" id="IPR036583">
    <property type="entry name" value="23S_rRNA_IVS_sf"/>
</dbReference>